<reference evidence="2 3" key="1">
    <citation type="submission" date="2019-08" db="EMBL/GenBank/DDBJ databases">
        <title>Paraburkholderia sp. DCY113.</title>
        <authorList>
            <person name="Kang J."/>
        </authorList>
    </citation>
    <scope>NUCLEOTIDE SEQUENCE [LARGE SCALE GENOMIC DNA]</scope>
    <source>
        <strain evidence="2 3">DCY113</strain>
    </source>
</reference>
<sequence length="99" mass="11140">MSEIRVVAVVQGKPGTADAIEQALLRCVAPSRAETGCLLYTPHRDLDRAERFVFFERWASRAALAEHERTEHFKELVRELAPLVAQPLDVTILEALLDD</sequence>
<evidence type="ECO:0000313" key="2">
    <source>
        <dbReference type="EMBL" id="KAA0998295.1"/>
    </source>
</evidence>
<dbReference type="AlphaFoldDB" id="A0A5B0G6J8"/>
<accession>A0A5B0G6J8</accession>
<dbReference type="EMBL" id="VTUZ01000061">
    <property type="protein sequence ID" value="KAA0998295.1"/>
    <property type="molecule type" value="Genomic_DNA"/>
</dbReference>
<name>A0A5B0G6J8_9BURK</name>
<dbReference type="GO" id="GO:0005829">
    <property type="term" value="C:cytosol"/>
    <property type="evidence" value="ECO:0007669"/>
    <property type="project" value="TreeGrafter"/>
</dbReference>
<dbReference type="InterPro" id="IPR011008">
    <property type="entry name" value="Dimeric_a/b-barrel"/>
</dbReference>
<dbReference type="SUPFAM" id="SSF54909">
    <property type="entry name" value="Dimeric alpha+beta barrel"/>
    <property type="match status" value="1"/>
</dbReference>
<dbReference type="PANTHER" id="PTHR33336">
    <property type="entry name" value="QUINOL MONOOXYGENASE YGIN-RELATED"/>
    <property type="match status" value="1"/>
</dbReference>
<keyword evidence="2" id="KW-0560">Oxidoreductase</keyword>
<dbReference type="PROSITE" id="PS51725">
    <property type="entry name" value="ABM"/>
    <property type="match status" value="1"/>
</dbReference>
<dbReference type="Proteomes" id="UP000325273">
    <property type="component" value="Unassembled WGS sequence"/>
</dbReference>
<evidence type="ECO:0000259" key="1">
    <source>
        <dbReference type="PROSITE" id="PS51725"/>
    </source>
</evidence>
<feature type="domain" description="ABM" evidence="1">
    <location>
        <begin position="4"/>
        <end position="93"/>
    </location>
</feature>
<dbReference type="GO" id="GO:0004497">
    <property type="term" value="F:monooxygenase activity"/>
    <property type="evidence" value="ECO:0007669"/>
    <property type="project" value="UniProtKB-KW"/>
</dbReference>
<gene>
    <name evidence="2" type="ORF">FVF58_45265</name>
</gene>
<dbReference type="Pfam" id="PF03992">
    <property type="entry name" value="ABM"/>
    <property type="match status" value="1"/>
</dbReference>
<dbReference type="InterPro" id="IPR050744">
    <property type="entry name" value="AI-2_Isomerase_LsrG"/>
</dbReference>
<dbReference type="RefSeq" id="WP_149676085.1">
    <property type="nucleotide sequence ID" value="NZ_VTUZ01000061.1"/>
</dbReference>
<evidence type="ECO:0000313" key="3">
    <source>
        <dbReference type="Proteomes" id="UP000325273"/>
    </source>
</evidence>
<keyword evidence="3" id="KW-1185">Reference proteome</keyword>
<dbReference type="Gene3D" id="3.30.70.100">
    <property type="match status" value="1"/>
</dbReference>
<proteinExistence type="predicted"/>
<keyword evidence="2" id="KW-0503">Monooxygenase</keyword>
<dbReference type="InterPro" id="IPR007138">
    <property type="entry name" value="ABM_dom"/>
</dbReference>
<comment type="caution">
    <text evidence="2">The sequence shown here is derived from an EMBL/GenBank/DDBJ whole genome shotgun (WGS) entry which is preliminary data.</text>
</comment>
<dbReference type="PANTHER" id="PTHR33336:SF3">
    <property type="entry name" value="ABM DOMAIN-CONTAINING PROTEIN"/>
    <property type="match status" value="1"/>
</dbReference>
<protein>
    <submittedName>
        <fullName evidence="2">Antibiotic biosynthesis monooxygenase</fullName>
    </submittedName>
</protein>
<organism evidence="2 3">
    <name type="scientific">Paraburkholderia panacisoli</name>
    <dbReference type="NCBI Taxonomy" id="2603818"/>
    <lineage>
        <taxon>Bacteria</taxon>
        <taxon>Pseudomonadati</taxon>
        <taxon>Pseudomonadota</taxon>
        <taxon>Betaproteobacteria</taxon>
        <taxon>Burkholderiales</taxon>
        <taxon>Burkholderiaceae</taxon>
        <taxon>Paraburkholderia</taxon>
    </lineage>
</organism>